<keyword evidence="8" id="KW-1185">Reference proteome</keyword>
<evidence type="ECO:0000256" key="2">
    <source>
        <dbReference type="ARBA" id="ARBA00022692"/>
    </source>
</evidence>
<proteinExistence type="predicted"/>
<feature type="domain" description="G-protein coupled receptors family 1 profile" evidence="6">
    <location>
        <begin position="23"/>
        <end position="218"/>
    </location>
</feature>
<feature type="transmembrane region" description="Helical" evidence="5">
    <location>
        <begin position="231"/>
        <end position="249"/>
    </location>
</feature>
<dbReference type="Gene3D" id="1.20.1070.10">
    <property type="entry name" value="Rhodopsin 7-helix transmembrane proteins"/>
    <property type="match status" value="1"/>
</dbReference>
<dbReference type="InterPro" id="IPR017452">
    <property type="entry name" value="GPCR_Rhodpsn_7TM"/>
</dbReference>
<evidence type="ECO:0000256" key="4">
    <source>
        <dbReference type="ARBA" id="ARBA00023136"/>
    </source>
</evidence>
<feature type="transmembrane region" description="Helical" evidence="5">
    <location>
        <begin position="84"/>
        <end position="102"/>
    </location>
</feature>
<dbReference type="AlphaFoldDB" id="A0A226E9U6"/>
<feature type="transmembrane region" description="Helical" evidence="5">
    <location>
        <begin position="44"/>
        <end position="64"/>
    </location>
</feature>
<keyword evidence="3 5" id="KW-1133">Transmembrane helix</keyword>
<dbReference type="PROSITE" id="PS50262">
    <property type="entry name" value="G_PROTEIN_RECEP_F1_2"/>
    <property type="match status" value="1"/>
</dbReference>
<dbReference type="GO" id="GO:0016020">
    <property type="term" value="C:membrane"/>
    <property type="evidence" value="ECO:0007669"/>
    <property type="project" value="UniProtKB-SubCell"/>
</dbReference>
<comment type="caution">
    <text evidence="7">The sequence shown here is derived from an EMBL/GenBank/DDBJ whole genome shotgun (WGS) entry which is preliminary data.</text>
</comment>
<dbReference type="EMBL" id="LNIX01000005">
    <property type="protein sequence ID" value="OXA53386.1"/>
    <property type="molecule type" value="Genomic_DNA"/>
</dbReference>
<evidence type="ECO:0000259" key="6">
    <source>
        <dbReference type="PROSITE" id="PS50262"/>
    </source>
</evidence>
<name>A0A226E9U6_FOLCA</name>
<dbReference type="SUPFAM" id="SSF81321">
    <property type="entry name" value="Family A G protein-coupled receptor-like"/>
    <property type="match status" value="1"/>
</dbReference>
<keyword evidence="4 5" id="KW-0472">Membrane</keyword>
<organism evidence="7 8">
    <name type="scientific">Folsomia candida</name>
    <name type="common">Springtail</name>
    <dbReference type="NCBI Taxonomy" id="158441"/>
    <lineage>
        <taxon>Eukaryota</taxon>
        <taxon>Metazoa</taxon>
        <taxon>Ecdysozoa</taxon>
        <taxon>Arthropoda</taxon>
        <taxon>Hexapoda</taxon>
        <taxon>Collembola</taxon>
        <taxon>Entomobryomorpha</taxon>
        <taxon>Isotomoidea</taxon>
        <taxon>Isotomidae</taxon>
        <taxon>Proisotominae</taxon>
        <taxon>Folsomia</taxon>
    </lineage>
</organism>
<gene>
    <name evidence="7" type="ORF">Fcan01_10820</name>
</gene>
<evidence type="ECO:0000256" key="5">
    <source>
        <dbReference type="SAM" id="Phobius"/>
    </source>
</evidence>
<accession>A0A226E9U6</accession>
<sequence length="287" mass="32592">MAKGKFNRFEFYQFVMTMLSLTLNIVTVLLVARKFRIKRMLRQYDYLVVYVSMTAIVAASTGMLSLFGRGVWLTGDLACPTTAFISMVLINVFPAGVLALNYDRMKSLLRMSSSSAHPDLIVSSSSVVTSTRVHFLLIFAWGISILTAIPHFFTTAYNAKKFECYKAKLYKLRRMLPSMLKKNADGTPHLLRFVCINSIAFVVTWLPFGVILTVYEHVRSLDADNFPMTNFSLWVILSAYLVALPLTIFGTTKDLTKRIFLGRRGRHAVGLGIVRQRRVTYLRESRV</sequence>
<evidence type="ECO:0000256" key="1">
    <source>
        <dbReference type="ARBA" id="ARBA00004370"/>
    </source>
</evidence>
<feature type="transmembrane region" description="Helical" evidence="5">
    <location>
        <begin position="12"/>
        <end position="32"/>
    </location>
</feature>
<dbReference type="OrthoDB" id="3789372at2759"/>
<keyword evidence="2 5" id="KW-0812">Transmembrane</keyword>
<reference evidence="7 8" key="1">
    <citation type="submission" date="2015-12" db="EMBL/GenBank/DDBJ databases">
        <title>The genome of Folsomia candida.</title>
        <authorList>
            <person name="Faddeeva A."/>
            <person name="Derks M.F."/>
            <person name="Anvar Y."/>
            <person name="Smit S."/>
            <person name="Van Straalen N."/>
            <person name="Roelofs D."/>
        </authorList>
    </citation>
    <scope>NUCLEOTIDE SEQUENCE [LARGE SCALE GENOMIC DNA]</scope>
    <source>
        <strain evidence="7 8">VU population</strain>
        <tissue evidence="7">Whole body</tissue>
    </source>
</reference>
<evidence type="ECO:0000256" key="3">
    <source>
        <dbReference type="ARBA" id="ARBA00022989"/>
    </source>
</evidence>
<dbReference type="Proteomes" id="UP000198287">
    <property type="component" value="Unassembled WGS sequence"/>
</dbReference>
<feature type="transmembrane region" description="Helical" evidence="5">
    <location>
        <begin position="190"/>
        <end position="211"/>
    </location>
</feature>
<protein>
    <recommendedName>
        <fullName evidence="6">G-protein coupled receptors family 1 profile domain-containing protein</fullName>
    </recommendedName>
</protein>
<evidence type="ECO:0000313" key="8">
    <source>
        <dbReference type="Proteomes" id="UP000198287"/>
    </source>
</evidence>
<comment type="subcellular location">
    <subcellularLocation>
        <location evidence="1">Membrane</location>
    </subcellularLocation>
</comment>
<evidence type="ECO:0000313" key="7">
    <source>
        <dbReference type="EMBL" id="OXA53386.1"/>
    </source>
</evidence>